<sequence>KPITDRTYQIRVHIQCVGHSIADDPSYNHQSAWGPSTNKGGLDQETTAKANLANDNENVDFLIGSCDFGPNYFQLVDFRSALFQASPARAEQKARLLYNLSISALLKPSRTDT</sequence>
<proteinExistence type="predicted"/>
<dbReference type="OrthoDB" id="424794at2759"/>
<dbReference type="AlphaFoldDB" id="A0A9N9GLA0"/>
<protein>
    <submittedName>
        <fullName evidence="1">7024_t:CDS:1</fullName>
    </submittedName>
</protein>
<keyword evidence="2" id="KW-1185">Reference proteome</keyword>
<evidence type="ECO:0000313" key="1">
    <source>
        <dbReference type="EMBL" id="CAG8618752.1"/>
    </source>
</evidence>
<organism evidence="1 2">
    <name type="scientific">Paraglomus brasilianum</name>
    <dbReference type="NCBI Taxonomy" id="144538"/>
    <lineage>
        <taxon>Eukaryota</taxon>
        <taxon>Fungi</taxon>
        <taxon>Fungi incertae sedis</taxon>
        <taxon>Mucoromycota</taxon>
        <taxon>Glomeromycotina</taxon>
        <taxon>Glomeromycetes</taxon>
        <taxon>Paraglomerales</taxon>
        <taxon>Paraglomeraceae</taxon>
        <taxon>Paraglomus</taxon>
    </lineage>
</organism>
<feature type="non-terminal residue" evidence="1">
    <location>
        <position position="113"/>
    </location>
</feature>
<dbReference type="GO" id="GO:0009982">
    <property type="term" value="F:pseudouridine synthase activity"/>
    <property type="evidence" value="ECO:0007669"/>
    <property type="project" value="InterPro"/>
</dbReference>
<dbReference type="Gene3D" id="3.30.2350.10">
    <property type="entry name" value="Pseudouridine synthase"/>
    <property type="match status" value="1"/>
</dbReference>
<dbReference type="Proteomes" id="UP000789739">
    <property type="component" value="Unassembled WGS sequence"/>
</dbReference>
<accession>A0A9N9GLA0</accession>
<dbReference type="SUPFAM" id="SSF55120">
    <property type="entry name" value="Pseudouridine synthase"/>
    <property type="match status" value="1"/>
</dbReference>
<comment type="caution">
    <text evidence="1">The sequence shown here is derived from an EMBL/GenBank/DDBJ whole genome shotgun (WGS) entry which is preliminary data.</text>
</comment>
<gene>
    <name evidence="1" type="ORF">PBRASI_LOCUS8580</name>
</gene>
<evidence type="ECO:0000313" key="2">
    <source>
        <dbReference type="Proteomes" id="UP000789739"/>
    </source>
</evidence>
<dbReference type="EMBL" id="CAJVPI010001568">
    <property type="protein sequence ID" value="CAG8618752.1"/>
    <property type="molecule type" value="Genomic_DNA"/>
</dbReference>
<dbReference type="GO" id="GO:0001522">
    <property type="term" value="P:pseudouridine synthesis"/>
    <property type="evidence" value="ECO:0007669"/>
    <property type="project" value="InterPro"/>
</dbReference>
<dbReference type="GO" id="GO:0003723">
    <property type="term" value="F:RNA binding"/>
    <property type="evidence" value="ECO:0007669"/>
    <property type="project" value="InterPro"/>
</dbReference>
<name>A0A9N9GLA0_9GLOM</name>
<dbReference type="InterPro" id="IPR020103">
    <property type="entry name" value="PsdUridine_synth_cat_dom_sf"/>
</dbReference>
<reference evidence="1" key="1">
    <citation type="submission" date="2021-06" db="EMBL/GenBank/DDBJ databases">
        <authorList>
            <person name="Kallberg Y."/>
            <person name="Tangrot J."/>
            <person name="Rosling A."/>
        </authorList>
    </citation>
    <scope>NUCLEOTIDE SEQUENCE</scope>
    <source>
        <strain evidence="1">BR232B</strain>
    </source>
</reference>